<dbReference type="InterPro" id="IPR008271">
    <property type="entry name" value="Ser/Thr_kinase_AS"/>
</dbReference>
<evidence type="ECO:0000256" key="3">
    <source>
        <dbReference type="PROSITE-ProRule" id="PRU10141"/>
    </source>
</evidence>
<protein>
    <submittedName>
        <fullName evidence="7">Kinase domain-containing protein</fullName>
    </submittedName>
</protein>
<keyword evidence="1 3" id="KW-0547">Nucleotide-binding</keyword>
<evidence type="ECO:0000313" key="8">
    <source>
        <dbReference type="Proteomes" id="UP001362999"/>
    </source>
</evidence>
<keyword evidence="7" id="KW-0808">Transferase</keyword>
<reference evidence="7 8" key="1">
    <citation type="journal article" date="2024" name="J Genomics">
        <title>Draft genome sequencing and assembly of Favolaschia claudopus CIRM-BRFM 2984 isolated from oak limbs.</title>
        <authorList>
            <person name="Navarro D."/>
            <person name="Drula E."/>
            <person name="Chaduli D."/>
            <person name="Cazenave R."/>
            <person name="Ahrendt S."/>
            <person name="Wang J."/>
            <person name="Lipzen A."/>
            <person name="Daum C."/>
            <person name="Barry K."/>
            <person name="Grigoriev I.V."/>
            <person name="Favel A."/>
            <person name="Rosso M.N."/>
            <person name="Martin F."/>
        </authorList>
    </citation>
    <scope>NUCLEOTIDE SEQUENCE [LARGE SCALE GENOMIC DNA]</scope>
    <source>
        <strain evidence="7 8">CIRM-BRFM 2984</strain>
    </source>
</reference>
<dbReference type="GO" id="GO:0005634">
    <property type="term" value="C:nucleus"/>
    <property type="evidence" value="ECO:0007669"/>
    <property type="project" value="TreeGrafter"/>
</dbReference>
<dbReference type="Proteomes" id="UP001362999">
    <property type="component" value="Unassembled WGS sequence"/>
</dbReference>
<feature type="region of interest" description="Disordered" evidence="5">
    <location>
        <begin position="353"/>
        <end position="404"/>
    </location>
</feature>
<keyword evidence="2 3" id="KW-0067">ATP-binding</keyword>
<dbReference type="AlphaFoldDB" id="A0AAW0EIP7"/>
<accession>A0AAW0EIP7</accession>
<dbReference type="GO" id="GO:0004674">
    <property type="term" value="F:protein serine/threonine kinase activity"/>
    <property type="evidence" value="ECO:0007669"/>
    <property type="project" value="UniProtKB-KW"/>
</dbReference>
<organism evidence="7 8">
    <name type="scientific">Favolaschia claudopus</name>
    <dbReference type="NCBI Taxonomy" id="2862362"/>
    <lineage>
        <taxon>Eukaryota</taxon>
        <taxon>Fungi</taxon>
        <taxon>Dikarya</taxon>
        <taxon>Basidiomycota</taxon>
        <taxon>Agaricomycotina</taxon>
        <taxon>Agaricomycetes</taxon>
        <taxon>Agaricomycetidae</taxon>
        <taxon>Agaricales</taxon>
        <taxon>Marasmiineae</taxon>
        <taxon>Mycenaceae</taxon>
        <taxon>Favolaschia</taxon>
    </lineage>
</organism>
<dbReference type="Gene3D" id="1.10.510.10">
    <property type="entry name" value="Transferase(Phosphotransferase) domain 1"/>
    <property type="match status" value="1"/>
</dbReference>
<dbReference type="PROSITE" id="PS00107">
    <property type="entry name" value="PROTEIN_KINASE_ATP"/>
    <property type="match status" value="1"/>
</dbReference>
<dbReference type="PANTHER" id="PTHR24345">
    <property type="entry name" value="SERINE/THREONINE-PROTEIN KINASE PLK"/>
    <property type="match status" value="1"/>
</dbReference>
<proteinExistence type="inferred from homology"/>
<dbReference type="SUPFAM" id="SSF56112">
    <property type="entry name" value="Protein kinase-like (PK-like)"/>
    <property type="match status" value="1"/>
</dbReference>
<evidence type="ECO:0000256" key="4">
    <source>
        <dbReference type="RuleBase" id="RU000304"/>
    </source>
</evidence>
<dbReference type="InterPro" id="IPR011009">
    <property type="entry name" value="Kinase-like_dom_sf"/>
</dbReference>
<dbReference type="Pfam" id="PF00069">
    <property type="entry name" value="Pkinase"/>
    <property type="match status" value="1"/>
</dbReference>
<dbReference type="PROSITE" id="PS00108">
    <property type="entry name" value="PROTEIN_KINASE_ST"/>
    <property type="match status" value="1"/>
</dbReference>
<sequence>MHPSTSDLLPNLTGQFIDNGELELLALLGSGAYGKVYKALDTTSPPHDPVYYAVKCMLLHQADSREAQIQENELMLHQMVSGHPRVVKFHRHFYTKTFVFVVLDLCSGGDFFSAMVEREVYRGNPVVIKKAFGELIDAVEHIHRNSVYHRDIKPENILCNEAGTDIRLADFGLATQVSLSNQFGCGSRFYMSPESLDKSYRCYSARHSDVWALSIILTNMISGRHPWNMASQSDPGFAAYRADNNYLFKALKITRPANDLLKRCFHMNPLRRPNLAELRVAVNKIESFSLDDRLPTPPFPVDVSSTLEQAVAPPSSAPAGDCEKTPKLAYTLHMPRPVKKYAPPVFCITSSSSSSSSDCSVFVAGPPASPPPSSSPASSLPLSDASSLATGTESSAPATPSASALPVDSTIDAAHLYLPVPPKRAFLGRARPMWPAGPTPINADGMAYPTVASNARPMLPTRKQFLRKFQVTKEGEVDA</sequence>
<dbReference type="InterPro" id="IPR017441">
    <property type="entry name" value="Protein_kinase_ATP_BS"/>
</dbReference>
<evidence type="ECO:0000256" key="2">
    <source>
        <dbReference type="ARBA" id="ARBA00022840"/>
    </source>
</evidence>
<keyword evidence="4" id="KW-0723">Serine/threonine-protein kinase</keyword>
<evidence type="ECO:0000313" key="7">
    <source>
        <dbReference type="EMBL" id="KAK7064645.1"/>
    </source>
</evidence>
<keyword evidence="8" id="KW-1185">Reference proteome</keyword>
<feature type="binding site" evidence="3">
    <location>
        <position position="55"/>
    </location>
    <ligand>
        <name>ATP</name>
        <dbReference type="ChEBI" id="CHEBI:30616"/>
    </ligand>
</feature>
<dbReference type="SMART" id="SM00220">
    <property type="entry name" value="S_TKc"/>
    <property type="match status" value="1"/>
</dbReference>
<comment type="caution">
    <text evidence="7">The sequence shown here is derived from an EMBL/GenBank/DDBJ whole genome shotgun (WGS) entry which is preliminary data.</text>
</comment>
<feature type="compositionally biased region" description="Low complexity" evidence="5">
    <location>
        <begin position="375"/>
        <end position="404"/>
    </location>
</feature>
<gene>
    <name evidence="7" type="ORF">R3P38DRAFT_2757289</name>
</gene>
<comment type="similarity">
    <text evidence="4">Belongs to the protein kinase superfamily.</text>
</comment>
<dbReference type="InterPro" id="IPR000719">
    <property type="entry name" value="Prot_kinase_dom"/>
</dbReference>
<evidence type="ECO:0000259" key="6">
    <source>
        <dbReference type="PROSITE" id="PS50011"/>
    </source>
</evidence>
<dbReference type="PROSITE" id="PS50011">
    <property type="entry name" value="PROTEIN_KINASE_DOM"/>
    <property type="match status" value="1"/>
</dbReference>
<dbReference type="EMBL" id="JAWWNJ010000001">
    <property type="protein sequence ID" value="KAK7064645.1"/>
    <property type="molecule type" value="Genomic_DNA"/>
</dbReference>
<evidence type="ECO:0000256" key="5">
    <source>
        <dbReference type="SAM" id="MobiDB-lite"/>
    </source>
</evidence>
<evidence type="ECO:0000256" key="1">
    <source>
        <dbReference type="ARBA" id="ARBA00022741"/>
    </source>
</evidence>
<feature type="domain" description="Protein kinase" evidence="6">
    <location>
        <begin position="22"/>
        <end position="289"/>
    </location>
</feature>
<name>A0AAW0EIP7_9AGAR</name>
<keyword evidence="7" id="KW-0418">Kinase</keyword>
<dbReference type="GO" id="GO:0005524">
    <property type="term" value="F:ATP binding"/>
    <property type="evidence" value="ECO:0007669"/>
    <property type="project" value="UniProtKB-UniRule"/>
</dbReference>